<comment type="similarity">
    <text evidence="2 15">Belongs to the alkaline phosphatase family.</text>
</comment>
<keyword evidence="19" id="KW-1185">Reference proteome</keyword>
<evidence type="ECO:0000256" key="14">
    <source>
        <dbReference type="PIRSR" id="PIRSR601952-2"/>
    </source>
</evidence>
<dbReference type="GO" id="GO:0046872">
    <property type="term" value="F:metal ion binding"/>
    <property type="evidence" value="ECO:0007669"/>
    <property type="project" value="UniProtKB-KW"/>
</dbReference>
<evidence type="ECO:0000256" key="9">
    <source>
        <dbReference type="ARBA" id="ARBA00022842"/>
    </source>
</evidence>
<evidence type="ECO:0000256" key="16">
    <source>
        <dbReference type="RuleBase" id="RU003947"/>
    </source>
</evidence>
<feature type="binding site" evidence="14">
    <location>
        <position position="401"/>
    </location>
    <ligand>
        <name>Zn(2+)</name>
        <dbReference type="ChEBI" id="CHEBI:29105"/>
        <label>2</label>
    </ligand>
</feature>
<keyword evidence="11" id="KW-0325">Glycoprotein</keyword>
<evidence type="ECO:0000256" key="15">
    <source>
        <dbReference type="RuleBase" id="RU003946"/>
    </source>
</evidence>
<evidence type="ECO:0000256" key="6">
    <source>
        <dbReference type="ARBA" id="ARBA00022723"/>
    </source>
</evidence>
<dbReference type="PRINTS" id="PR00113">
    <property type="entry name" value="ALKPHPHTASE"/>
</dbReference>
<protein>
    <recommendedName>
        <fullName evidence="3 16">Alkaline phosphatase</fullName>
        <ecNumber evidence="3 16">3.1.3.1</ecNumber>
    </recommendedName>
</protein>
<sequence>MNLFIYICCFISLSLTHPTPDNFEHPEMLIHSTGNRMKRELPALSFKPSEIEKDPDFWNNKAGKFLEKQLNKNRLNKKMAKNVIFFLGDGMGISTLMASRMYKGGEELELSFEQFPYSGLSKTYCVNTQVADSACSATSYLSGVKGNYGTIGLSAAVIQGDCIGQNNTSHHVESLIRKGQRSGMRTGIITNTRITHATPAGTYANIANRNWENDVRVKNDGGNTETCPDIAYQLIHGHVGKKLNVILGGGRQEFITENEKDIDGNFGRRSDKNLINVWMHIHRHKNSKYVETKEQLMKVNDNVERLLGLFDSNHMPFHLDDEAETKPSLSEMVNKALNIFESSDDDKGYILFIEGGKIDHGHHFGLAKKALDETIEFEKAVELARTRTSEDDTLIVVTADHSHSFTVSGYASRGNNILGLNDGMKSSDGFPYTTLGYENGPSFYQNIDKEGRRINLENENVLSNDYGYPTQYPLPLETHGGEDVGVFASGPHAHLFTGVYEQNFIPHAIKYIACIGDGLTFCSEDQES</sequence>
<evidence type="ECO:0000256" key="8">
    <source>
        <dbReference type="ARBA" id="ARBA00022833"/>
    </source>
</evidence>
<dbReference type="GO" id="GO:0098552">
    <property type="term" value="C:side of membrane"/>
    <property type="evidence" value="ECO:0007669"/>
    <property type="project" value="UniProtKB-KW"/>
</dbReference>
<dbReference type="CDD" id="cd16012">
    <property type="entry name" value="ALP"/>
    <property type="match status" value="1"/>
</dbReference>
<evidence type="ECO:0000256" key="5">
    <source>
        <dbReference type="ARBA" id="ARBA00022622"/>
    </source>
</evidence>
<feature type="binding site" evidence="14">
    <location>
        <position position="354"/>
    </location>
    <ligand>
        <name>Mg(2+)</name>
        <dbReference type="ChEBI" id="CHEBI:18420"/>
    </ligand>
</feature>
<evidence type="ECO:0000256" key="2">
    <source>
        <dbReference type="ARBA" id="ARBA00005984"/>
    </source>
</evidence>
<keyword evidence="5" id="KW-0336">GPI-anchor</keyword>
<dbReference type="GO" id="GO:0004035">
    <property type="term" value="F:alkaline phosphatase activity"/>
    <property type="evidence" value="ECO:0007669"/>
    <property type="project" value="UniProtKB-EC"/>
</dbReference>
<keyword evidence="8 14" id="KW-0862">Zinc</keyword>
<evidence type="ECO:0000256" key="1">
    <source>
        <dbReference type="ARBA" id="ARBA00004609"/>
    </source>
</evidence>
<dbReference type="InterPro" id="IPR001952">
    <property type="entry name" value="Alkaline_phosphatase"/>
</dbReference>
<proteinExistence type="inferred from homology"/>
<comment type="cofactor">
    <cofactor evidence="14">
        <name>Zn(2+)</name>
        <dbReference type="ChEBI" id="CHEBI:29105"/>
    </cofactor>
    <text evidence="14">Binds 2 Zn(2+) ions.</text>
</comment>
<evidence type="ECO:0000256" key="7">
    <source>
        <dbReference type="ARBA" id="ARBA00022801"/>
    </source>
</evidence>
<keyword evidence="9 14" id="KW-0460">Magnesium</keyword>
<dbReference type="Proteomes" id="UP000183832">
    <property type="component" value="Unassembled WGS sequence"/>
</dbReference>
<feature type="binding site" evidence="14">
    <location>
        <position position="89"/>
    </location>
    <ligand>
        <name>Zn(2+)</name>
        <dbReference type="ChEBI" id="CHEBI:29105"/>
        <label>2</label>
    </ligand>
</feature>
<dbReference type="GO" id="GO:0005886">
    <property type="term" value="C:plasma membrane"/>
    <property type="evidence" value="ECO:0007669"/>
    <property type="project" value="UniProtKB-SubCell"/>
</dbReference>
<reference evidence="18 19" key="1">
    <citation type="submission" date="2015-04" db="EMBL/GenBank/DDBJ databases">
        <authorList>
            <person name="Syromyatnikov M.Y."/>
            <person name="Popov V.N."/>
        </authorList>
    </citation>
    <scope>NUCLEOTIDE SEQUENCE [LARGE SCALE GENOMIC DNA]</scope>
</reference>
<dbReference type="InterPro" id="IPR017850">
    <property type="entry name" value="Alkaline_phosphatase_core_sf"/>
</dbReference>
<comment type="subcellular location">
    <subcellularLocation>
        <location evidence="1">Cell membrane</location>
        <topology evidence="1">Lipid-anchor</topology>
        <topology evidence="1">GPI-anchor</topology>
    </subcellularLocation>
</comment>
<feature type="binding site" evidence="14">
    <location>
        <position position="479"/>
    </location>
    <ligand>
        <name>Zn(2+)</name>
        <dbReference type="ChEBI" id="CHEBI:29105"/>
        <label>2</label>
    </ligand>
</feature>
<dbReference type="PANTHER" id="PTHR11596:SF95">
    <property type="entry name" value="ALKALINE PHOSPHATASE-RELATED"/>
    <property type="match status" value="1"/>
</dbReference>
<dbReference type="STRING" id="568069.A0A1J1HWJ2"/>
<accession>A0A1J1HWJ2</accession>
<dbReference type="SMART" id="SM00098">
    <property type="entry name" value="alkPPc"/>
    <property type="match status" value="1"/>
</dbReference>
<comment type="cofactor">
    <cofactor evidence="14">
        <name>Mg(2+)</name>
        <dbReference type="ChEBI" id="CHEBI:18420"/>
    </cofactor>
    <text evidence="14">Binds 1 Mg(2+) ion.</text>
</comment>
<dbReference type="AlphaFoldDB" id="A0A1J1HWJ2"/>
<dbReference type="Pfam" id="PF00245">
    <property type="entry name" value="Alk_phosphatase"/>
    <property type="match status" value="1"/>
</dbReference>
<dbReference type="Gene3D" id="3.40.720.10">
    <property type="entry name" value="Alkaline Phosphatase, subunit A"/>
    <property type="match status" value="1"/>
</dbReference>
<feature type="binding site" evidence="14">
    <location>
        <position position="359"/>
    </location>
    <ligand>
        <name>Zn(2+)</name>
        <dbReference type="ChEBI" id="CHEBI:29105"/>
        <label>2</label>
    </ligand>
</feature>
<dbReference type="SUPFAM" id="SSF53649">
    <property type="entry name" value="Alkaline phosphatase-like"/>
    <property type="match status" value="1"/>
</dbReference>
<evidence type="ECO:0000256" key="12">
    <source>
        <dbReference type="ARBA" id="ARBA00023288"/>
    </source>
</evidence>
<name>A0A1J1HWJ2_9DIPT</name>
<evidence type="ECO:0000256" key="3">
    <source>
        <dbReference type="ARBA" id="ARBA00012647"/>
    </source>
</evidence>
<evidence type="ECO:0000256" key="10">
    <source>
        <dbReference type="ARBA" id="ARBA00023136"/>
    </source>
</evidence>
<keyword evidence="10" id="KW-0472">Membrane</keyword>
<dbReference type="PROSITE" id="PS00123">
    <property type="entry name" value="ALKALINE_PHOSPHATASE"/>
    <property type="match status" value="1"/>
</dbReference>
<dbReference type="OrthoDB" id="5818554at2759"/>
<feature type="chain" id="PRO_5009619072" description="Alkaline phosphatase" evidence="17">
    <location>
        <begin position="17"/>
        <end position="528"/>
    </location>
</feature>
<keyword evidence="12" id="KW-0449">Lipoprotein</keyword>
<dbReference type="PANTHER" id="PTHR11596">
    <property type="entry name" value="ALKALINE PHOSPHATASE"/>
    <property type="match status" value="1"/>
</dbReference>
<feature type="active site" description="Phosphoserine intermediate" evidence="13">
    <location>
        <position position="133"/>
    </location>
</feature>
<feature type="binding site" evidence="14">
    <location>
        <position position="198"/>
    </location>
    <ligand>
        <name>Mg(2+)</name>
        <dbReference type="ChEBI" id="CHEBI:18420"/>
    </ligand>
</feature>
<dbReference type="FunFam" id="3.40.720.10:FF:000008">
    <property type="entry name" value="Alkaline phosphatase"/>
    <property type="match status" value="1"/>
</dbReference>
<evidence type="ECO:0000256" key="13">
    <source>
        <dbReference type="PIRSR" id="PIRSR601952-1"/>
    </source>
</evidence>
<dbReference type="EC" id="3.1.3.1" evidence="3 16"/>
<keyword evidence="7 16" id="KW-0378">Hydrolase</keyword>
<feature type="binding site" evidence="14">
    <location>
        <position position="89"/>
    </location>
    <ligand>
        <name>Mg(2+)</name>
        <dbReference type="ChEBI" id="CHEBI:18420"/>
    </ligand>
</feature>
<dbReference type="EMBL" id="CVRI01000021">
    <property type="protein sequence ID" value="CRK91906.1"/>
    <property type="molecule type" value="Genomic_DNA"/>
</dbReference>
<evidence type="ECO:0000313" key="18">
    <source>
        <dbReference type="EMBL" id="CRK91906.1"/>
    </source>
</evidence>
<evidence type="ECO:0000256" key="17">
    <source>
        <dbReference type="SAM" id="SignalP"/>
    </source>
</evidence>
<gene>
    <name evidence="18" type="ORF">CLUMA_CG005526</name>
</gene>
<feature type="binding site" evidence="14">
    <location>
        <position position="196"/>
    </location>
    <ligand>
        <name>Mg(2+)</name>
        <dbReference type="ChEBI" id="CHEBI:18420"/>
    </ligand>
</feature>
<keyword evidence="6 14" id="KW-0479">Metal-binding</keyword>
<evidence type="ECO:0000256" key="4">
    <source>
        <dbReference type="ARBA" id="ARBA00022475"/>
    </source>
</evidence>
<keyword evidence="17" id="KW-0732">Signal</keyword>
<dbReference type="InterPro" id="IPR018299">
    <property type="entry name" value="Alkaline_phosphatase_AS"/>
</dbReference>
<organism evidence="18 19">
    <name type="scientific">Clunio marinus</name>
    <dbReference type="NCBI Taxonomy" id="568069"/>
    <lineage>
        <taxon>Eukaryota</taxon>
        <taxon>Metazoa</taxon>
        <taxon>Ecdysozoa</taxon>
        <taxon>Arthropoda</taxon>
        <taxon>Hexapoda</taxon>
        <taxon>Insecta</taxon>
        <taxon>Pterygota</taxon>
        <taxon>Neoptera</taxon>
        <taxon>Endopterygota</taxon>
        <taxon>Diptera</taxon>
        <taxon>Nematocera</taxon>
        <taxon>Chironomoidea</taxon>
        <taxon>Chironomidae</taxon>
        <taxon>Clunio</taxon>
    </lineage>
</organism>
<evidence type="ECO:0000256" key="11">
    <source>
        <dbReference type="ARBA" id="ARBA00023180"/>
    </source>
</evidence>
<keyword evidence="4" id="KW-1003">Cell membrane</keyword>
<feature type="signal peptide" evidence="17">
    <location>
        <begin position="1"/>
        <end position="16"/>
    </location>
</feature>
<feature type="binding site" evidence="14">
    <location>
        <position position="400"/>
    </location>
    <ligand>
        <name>Zn(2+)</name>
        <dbReference type="ChEBI" id="CHEBI:29105"/>
        <label>2</label>
    </ligand>
</feature>
<comment type="catalytic activity">
    <reaction evidence="16">
        <text>a phosphate monoester + H2O = an alcohol + phosphate</text>
        <dbReference type="Rhea" id="RHEA:15017"/>
        <dbReference type="ChEBI" id="CHEBI:15377"/>
        <dbReference type="ChEBI" id="CHEBI:30879"/>
        <dbReference type="ChEBI" id="CHEBI:43474"/>
        <dbReference type="ChEBI" id="CHEBI:67140"/>
        <dbReference type="EC" id="3.1.3.1"/>
    </reaction>
</comment>
<evidence type="ECO:0000313" key="19">
    <source>
        <dbReference type="Proteomes" id="UP000183832"/>
    </source>
</evidence>
<feature type="binding site" evidence="14">
    <location>
        <position position="363"/>
    </location>
    <ligand>
        <name>Zn(2+)</name>
        <dbReference type="ChEBI" id="CHEBI:29105"/>
        <label>2</label>
    </ligand>
</feature>